<dbReference type="STRING" id="360104.CCC13826_0878"/>
<protein>
    <submittedName>
        <fullName evidence="1">Uncharacterized protein</fullName>
    </submittedName>
</protein>
<proteinExistence type="predicted"/>
<evidence type="ECO:0000313" key="1">
    <source>
        <dbReference type="EMBL" id="ABW74764.2"/>
    </source>
</evidence>
<dbReference type="Proteomes" id="UP000001121">
    <property type="component" value="Chromosome"/>
</dbReference>
<evidence type="ECO:0000313" key="2">
    <source>
        <dbReference type="Proteomes" id="UP000001121"/>
    </source>
</evidence>
<dbReference type="KEGG" id="cco:CCC13826_0878"/>
<organism evidence="1 2">
    <name type="scientific">Campylobacter concisus (strain 13826)</name>
    <dbReference type="NCBI Taxonomy" id="360104"/>
    <lineage>
        <taxon>Bacteria</taxon>
        <taxon>Pseudomonadati</taxon>
        <taxon>Campylobacterota</taxon>
        <taxon>Epsilonproteobacteria</taxon>
        <taxon>Campylobacterales</taxon>
        <taxon>Campylobacteraceae</taxon>
        <taxon>Campylobacter</taxon>
    </lineage>
</organism>
<reference evidence="2" key="1">
    <citation type="submission" date="2007-10" db="EMBL/GenBank/DDBJ databases">
        <title>Genome sequence of Campylobacter concisus 13826 isolated from human feces.</title>
        <authorList>
            <person name="Fouts D.E."/>
            <person name="Mongodin E.F."/>
            <person name="Puiu D."/>
            <person name="Sebastian Y."/>
            <person name="Miller W.G."/>
            <person name="Mandrell R.E."/>
            <person name="On S."/>
            <person name="Nelson K.E."/>
        </authorList>
    </citation>
    <scope>NUCLEOTIDE SEQUENCE [LARGE SCALE GENOMIC DNA]</scope>
    <source>
        <strain evidence="2">13826</strain>
    </source>
</reference>
<accession>A8Z6H7</accession>
<sequence length="97" mass="10850">MGLEFCFAGSKLQSRHEVAPPLIPLLFKSPVCLQLRDEVDVKPLARSIGMQSCNVLHTVSVKENQANFKALNLVLNMVKPKFSSLLRRVSKVLKFAK</sequence>
<dbReference type="EMBL" id="CP000792">
    <property type="protein sequence ID" value="ABW74764.2"/>
    <property type="molecule type" value="Genomic_DNA"/>
</dbReference>
<name>A8Z6H7_CAMC1</name>
<dbReference type="AlphaFoldDB" id="A8Z6H7"/>
<gene>
    <name evidence="1" type="ORF">CCC13826_0878</name>
</gene>